<name>A0A9P1E2Q8_CUSEU</name>
<dbReference type="EMBL" id="CAMAPE010000009">
    <property type="protein sequence ID" value="CAH9074284.1"/>
    <property type="molecule type" value="Genomic_DNA"/>
</dbReference>
<comment type="caution">
    <text evidence="1">The sequence shown here is derived from an EMBL/GenBank/DDBJ whole genome shotgun (WGS) entry which is preliminary data.</text>
</comment>
<dbReference type="Proteomes" id="UP001152484">
    <property type="component" value="Unassembled WGS sequence"/>
</dbReference>
<keyword evidence="2" id="KW-1185">Reference proteome</keyword>
<reference evidence="1" key="1">
    <citation type="submission" date="2022-07" db="EMBL/GenBank/DDBJ databases">
        <authorList>
            <person name="Macas J."/>
            <person name="Novak P."/>
            <person name="Neumann P."/>
        </authorList>
    </citation>
    <scope>NUCLEOTIDE SEQUENCE</scope>
</reference>
<accession>A0A9P1E2Q8</accession>
<protein>
    <submittedName>
        <fullName evidence="1">Uncharacterized protein</fullName>
    </submittedName>
</protein>
<sequence length="125" mass="13897">MMRTRRKTVNTVTLMIAVPELTVPTKTTIPATIKVVEPTKTGFVVPELAVQAKTTFQAPINDFEHTETELEALEPPPVHTPPCEQFVEQSIPTNIVSRDNGLQITNYSEKIRATEIDPPSSDNKQ</sequence>
<evidence type="ECO:0000313" key="2">
    <source>
        <dbReference type="Proteomes" id="UP001152484"/>
    </source>
</evidence>
<evidence type="ECO:0000313" key="1">
    <source>
        <dbReference type="EMBL" id="CAH9074284.1"/>
    </source>
</evidence>
<organism evidence="1 2">
    <name type="scientific">Cuscuta europaea</name>
    <name type="common">European dodder</name>
    <dbReference type="NCBI Taxonomy" id="41803"/>
    <lineage>
        <taxon>Eukaryota</taxon>
        <taxon>Viridiplantae</taxon>
        <taxon>Streptophyta</taxon>
        <taxon>Embryophyta</taxon>
        <taxon>Tracheophyta</taxon>
        <taxon>Spermatophyta</taxon>
        <taxon>Magnoliopsida</taxon>
        <taxon>eudicotyledons</taxon>
        <taxon>Gunneridae</taxon>
        <taxon>Pentapetalae</taxon>
        <taxon>asterids</taxon>
        <taxon>lamiids</taxon>
        <taxon>Solanales</taxon>
        <taxon>Convolvulaceae</taxon>
        <taxon>Cuscuteae</taxon>
        <taxon>Cuscuta</taxon>
        <taxon>Cuscuta subgen. Cuscuta</taxon>
    </lineage>
</organism>
<proteinExistence type="predicted"/>
<dbReference type="AlphaFoldDB" id="A0A9P1E2Q8"/>
<gene>
    <name evidence="1" type="ORF">CEURO_LOCUS5091</name>
</gene>